<feature type="compositionally biased region" description="Low complexity" evidence="10">
    <location>
        <begin position="67"/>
        <end position="86"/>
    </location>
</feature>
<dbReference type="EMBL" id="JAVDYE010000001">
    <property type="protein sequence ID" value="MDR7380577.1"/>
    <property type="molecule type" value="Genomic_DNA"/>
</dbReference>
<evidence type="ECO:0000256" key="10">
    <source>
        <dbReference type="SAM" id="MobiDB-lite"/>
    </source>
</evidence>
<evidence type="ECO:0000256" key="9">
    <source>
        <dbReference type="HAMAP-Rule" id="MF_00236"/>
    </source>
</evidence>
<gene>
    <name evidence="9" type="primary">tatA</name>
    <name evidence="11" type="ORF">J2S48_000092</name>
</gene>
<evidence type="ECO:0000256" key="1">
    <source>
        <dbReference type="ARBA" id="ARBA00004162"/>
    </source>
</evidence>
<comment type="caution">
    <text evidence="11">The sequence shown here is derived from an EMBL/GenBank/DDBJ whole genome shotgun (WGS) entry which is preliminary data.</text>
</comment>
<accession>A0ABU2CGW6</accession>
<evidence type="ECO:0000256" key="5">
    <source>
        <dbReference type="ARBA" id="ARBA00022927"/>
    </source>
</evidence>
<dbReference type="PANTHER" id="PTHR42982:SF8">
    <property type="entry name" value="SEC-INDEPENDENT PROTEIN TRANSLOCASE PROTEIN TATA"/>
    <property type="match status" value="1"/>
</dbReference>
<keyword evidence="3 9" id="KW-1003">Cell membrane</keyword>
<dbReference type="RefSeq" id="WP_274992547.1">
    <property type="nucleotide sequence ID" value="NZ_JAJQQP010000002.1"/>
</dbReference>
<dbReference type="NCBIfam" id="TIGR01411">
    <property type="entry name" value="tatAE"/>
    <property type="match status" value="1"/>
</dbReference>
<dbReference type="PANTHER" id="PTHR42982">
    <property type="entry name" value="SEC-INDEPENDENT PROTEIN TRANSLOCASE PROTEIN TATA"/>
    <property type="match status" value="1"/>
</dbReference>
<dbReference type="Gene3D" id="1.20.5.3310">
    <property type="match status" value="1"/>
</dbReference>
<evidence type="ECO:0000256" key="4">
    <source>
        <dbReference type="ARBA" id="ARBA00022692"/>
    </source>
</evidence>
<keyword evidence="5 9" id="KW-0653">Protein transport</keyword>
<dbReference type="Pfam" id="PF02416">
    <property type="entry name" value="TatA_B_E"/>
    <property type="match status" value="1"/>
</dbReference>
<evidence type="ECO:0000256" key="6">
    <source>
        <dbReference type="ARBA" id="ARBA00022989"/>
    </source>
</evidence>
<evidence type="ECO:0000256" key="2">
    <source>
        <dbReference type="ARBA" id="ARBA00022448"/>
    </source>
</evidence>
<proteinExistence type="inferred from homology"/>
<keyword evidence="4 9" id="KW-0812">Transmembrane</keyword>
<keyword evidence="8 9" id="KW-0472">Membrane</keyword>
<evidence type="ECO:0000256" key="3">
    <source>
        <dbReference type="ARBA" id="ARBA00022475"/>
    </source>
</evidence>
<dbReference type="InterPro" id="IPR006312">
    <property type="entry name" value="TatA/E"/>
</dbReference>
<comment type="similarity">
    <text evidence="9">Belongs to the TatA/E family.</text>
</comment>
<evidence type="ECO:0000256" key="7">
    <source>
        <dbReference type="ARBA" id="ARBA00023010"/>
    </source>
</evidence>
<dbReference type="Proteomes" id="UP001183585">
    <property type="component" value="Unassembled WGS sequence"/>
</dbReference>
<evidence type="ECO:0000313" key="12">
    <source>
        <dbReference type="Proteomes" id="UP001183585"/>
    </source>
</evidence>
<dbReference type="InterPro" id="IPR003369">
    <property type="entry name" value="TatA/B/E"/>
</dbReference>
<organism evidence="11 12">
    <name type="scientific">Promicromonospora iranensis</name>
    <dbReference type="NCBI Taxonomy" id="1105144"/>
    <lineage>
        <taxon>Bacteria</taxon>
        <taxon>Bacillati</taxon>
        <taxon>Actinomycetota</taxon>
        <taxon>Actinomycetes</taxon>
        <taxon>Micrococcales</taxon>
        <taxon>Promicromonosporaceae</taxon>
        <taxon>Promicromonospora</taxon>
    </lineage>
</organism>
<reference evidence="11 12" key="1">
    <citation type="submission" date="2023-07" db="EMBL/GenBank/DDBJ databases">
        <title>Sequencing the genomes of 1000 actinobacteria strains.</title>
        <authorList>
            <person name="Klenk H.-P."/>
        </authorList>
    </citation>
    <scope>NUCLEOTIDE SEQUENCE [LARGE SCALE GENOMIC DNA]</scope>
    <source>
        <strain evidence="11 12">DSM 45554</strain>
    </source>
</reference>
<name>A0ABU2CGW6_9MICO</name>
<evidence type="ECO:0000256" key="8">
    <source>
        <dbReference type="ARBA" id="ARBA00023136"/>
    </source>
</evidence>
<comment type="subunit">
    <text evidence="9">The Tat system comprises two distinct complexes: a TatABC complex, containing multiple copies of TatA, TatB and TatC subunits, and a separate TatA complex, containing only TatA subunits. Substrates initially bind to the TatABC complex, which probably triggers association of the separate TatA complex to form the active translocon.</text>
</comment>
<protein>
    <recommendedName>
        <fullName evidence="9">Sec-independent protein translocase protein TatA</fullName>
    </recommendedName>
</protein>
<dbReference type="HAMAP" id="MF_00236">
    <property type="entry name" value="TatA_E"/>
    <property type="match status" value="1"/>
</dbReference>
<keyword evidence="2 9" id="KW-0813">Transport</keyword>
<keyword evidence="6 9" id="KW-1133">Transmembrane helix</keyword>
<evidence type="ECO:0000313" key="11">
    <source>
        <dbReference type="EMBL" id="MDR7380577.1"/>
    </source>
</evidence>
<sequence length="103" mass="10862">MTGAMQPWHWIVLLVVVLLLFGSTRLPGLAKSVGQSMKIFKKEIKDLRDDSPDDADGRNSNAADNRPGGATTSTTGSTAGPASSGTDDVPGLINNRDRDIPKA</sequence>
<feature type="region of interest" description="Disordered" evidence="10">
    <location>
        <begin position="45"/>
        <end position="103"/>
    </location>
</feature>
<comment type="function">
    <text evidence="9">Part of the twin-arginine translocation (Tat) system that transports large folded proteins containing a characteristic twin-arginine motif in their signal peptide across membranes. TatA could form the protein-conducting channel of the Tat system.</text>
</comment>
<keyword evidence="7 9" id="KW-0811">Translocation</keyword>
<keyword evidence="12" id="KW-1185">Reference proteome</keyword>
<dbReference type="NCBIfam" id="NF001854">
    <property type="entry name" value="PRK00575.1"/>
    <property type="match status" value="1"/>
</dbReference>
<comment type="subcellular location">
    <subcellularLocation>
        <location evidence="1 9">Cell membrane</location>
        <topology evidence="1 9">Single-pass membrane protein</topology>
    </subcellularLocation>
</comment>